<name>A0AAD6CIR1_9EURO</name>
<dbReference type="AlphaFoldDB" id="A0AAD6CIR1"/>
<dbReference type="GeneID" id="81594254"/>
<accession>A0AAD6CIR1</accession>
<dbReference type="RefSeq" id="XP_056771778.1">
    <property type="nucleotide sequence ID" value="XM_056904011.1"/>
</dbReference>
<reference evidence="1" key="1">
    <citation type="submission" date="2022-12" db="EMBL/GenBank/DDBJ databases">
        <authorList>
            <person name="Petersen C."/>
        </authorList>
    </citation>
    <scope>NUCLEOTIDE SEQUENCE</scope>
    <source>
        <strain evidence="1">IBT 16125</strain>
    </source>
</reference>
<evidence type="ECO:0000313" key="2">
    <source>
        <dbReference type="Proteomes" id="UP001213681"/>
    </source>
</evidence>
<comment type="caution">
    <text evidence="1">The sequence shown here is derived from an EMBL/GenBank/DDBJ whole genome shotgun (WGS) entry which is preliminary data.</text>
</comment>
<keyword evidence="2" id="KW-1185">Reference proteome</keyword>
<dbReference type="Proteomes" id="UP001213681">
    <property type="component" value="Unassembled WGS sequence"/>
</dbReference>
<reference evidence="1" key="2">
    <citation type="journal article" date="2023" name="IMA Fungus">
        <title>Comparative genomic study of the Penicillium genus elucidates a diverse pangenome and 15 lateral gene transfer events.</title>
        <authorList>
            <person name="Petersen C."/>
            <person name="Sorensen T."/>
            <person name="Nielsen M.R."/>
            <person name="Sondergaard T.E."/>
            <person name="Sorensen J.L."/>
            <person name="Fitzpatrick D.A."/>
            <person name="Frisvad J.C."/>
            <person name="Nielsen K.L."/>
        </authorList>
    </citation>
    <scope>NUCLEOTIDE SEQUENCE</scope>
    <source>
        <strain evidence="1">IBT 16125</strain>
    </source>
</reference>
<sequence length="73" mass="8304">MHIYLSPEQGNTYSNSSRTDHQWVHMEPISVAAQHPVWHPSTSTVQTRALRKFGSMPRFAGLVNSRVYEAPKP</sequence>
<organism evidence="1 2">
    <name type="scientific">Penicillium daleae</name>
    <dbReference type="NCBI Taxonomy" id="63821"/>
    <lineage>
        <taxon>Eukaryota</taxon>
        <taxon>Fungi</taxon>
        <taxon>Dikarya</taxon>
        <taxon>Ascomycota</taxon>
        <taxon>Pezizomycotina</taxon>
        <taxon>Eurotiomycetes</taxon>
        <taxon>Eurotiomycetidae</taxon>
        <taxon>Eurotiales</taxon>
        <taxon>Aspergillaceae</taxon>
        <taxon>Penicillium</taxon>
    </lineage>
</organism>
<gene>
    <name evidence="1" type="ORF">N7458_000617</name>
</gene>
<protein>
    <submittedName>
        <fullName evidence="1">Uncharacterized protein</fullName>
    </submittedName>
</protein>
<proteinExistence type="predicted"/>
<dbReference type="EMBL" id="JAPVEA010000001">
    <property type="protein sequence ID" value="KAJ5464931.1"/>
    <property type="molecule type" value="Genomic_DNA"/>
</dbReference>
<evidence type="ECO:0000313" key="1">
    <source>
        <dbReference type="EMBL" id="KAJ5464931.1"/>
    </source>
</evidence>